<feature type="region of interest" description="Disordered" evidence="1">
    <location>
        <begin position="169"/>
        <end position="198"/>
    </location>
</feature>
<dbReference type="Gene3D" id="3.40.50.300">
    <property type="entry name" value="P-loop containing nucleotide triphosphate hydrolases"/>
    <property type="match status" value="1"/>
</dbReference>
<dbReference type="SUPFAM" id="SSF52540">
    <property type="entry name" value="P-loop containing nucleoside triphosphate hydrolases"/>
    <property type="match status" value="1"/>
</dbReference>
<evidence type="ECO:0000313" key="2">
    <source>
        <dbReference type="EMBL" id="GHP07373.1"/>
    </source>
</evidence>
<dbReference type="Pfam" id="PF13469">
    <property type="entry name" value="Sulfotransfer_3"/>
    <property type="match status" value="1"/>
</dbReference>
<gene>
    <name evidence="2" type="ORF">PPROV_000611400</name>
</gene>
<protein>
    <submittedName>
        <fullName evidence="2">Uncharacterized protein</fullName>
    </submittedName>
</protein>
<dbReference type="InterPro" id="IPR027417">
    <property type="entry name" value="P-loop_NTPase"/>
</dbReference>
<comment type="caution">
    <text evidence="2">The sequence shown here is derived from an EMBL/GenBank/DDBJ whole genome shotgun (WGS) entry which is preliminary data.</text>
</comment>
<dbReference type="Proteomes" id="UP000660262">
    <property type="component" value="Unassembled WGS sequence"/>
</dbReference>
<name>A0A830HL52_9CHLO</name>
<accession>A0A830HL52</accession>
<dbReference type="AlphaFoldDB" id="A0A830HL52"/>
<dbReference type="EMBL" id="BNJQ01000016">
    <property type="protein sequence ID" value="GHP07373.1"/>
    <property type="molecule type" value="Genomic_DNA"/>
</dbReference>
<proteinExistence type="predicted"/>
<keyword evidence="3" id="KW-1185">Reference proteome</keyword>
<organism evidence="2 3">
    <name type="scientific">Pycnococcus provasolii</name>
    <dbReference type="NCBI Taxonomy" id="41880"/>
    <lineage>
        <taxon>Eukaryota</taxon>
        <taxon>Viridiplantae</taxon>
        <taxon>Chlorophyta</taxon>
        <taxon>Pseudoscourfieldiophyceae</taxon>
        <taxon>Pseudoscourfieldiales</taxon>
        <taxon>Pycnococcaceae</taxon>
        <taxon>Pycnococcus</taxon>
    </lineage>
</organism>
<sequence>MVRTQHDEECACASVVNYHDMAERKEKLKDVDATLPVSQGLVNAISEIRGCTYEQANVIVGEMERDALDTRDVYYVLQEWCADRILVDKTPPYAWSIDTLRRAETIFKNARYVFLHRHPYATIASMVKESLNREWIVKQMVSSNARRRRRALEVEEVVARIRSEEDDFAAFGGGDDDGEEKEKEEMEKEEEMEEGESAAATEIARQQLQRLDPVLWDESDRLYATANANIQDFLTNEVSPVRWTRMAYEDFLRDPREELTRVLWHVLRLPFDDACLDPYSAENVATREGRQGVEGPPSSASFPHVSWQTLQAMRARLLERRARRTLKASLVALTGSTAVVVDVDVDAAHPLACLKA</sequence>
<reference evidence="2" key="1">
    <citation type="submission" date="2020-10" db="EMBL/GenBank/DDBJ databases">
        <title>Unveiling of a novel bifunctional photoreceptor, Dualchrome1, isolated from a cosmopolitan green alga.</title>
        <authorList>
            <person name="Suzuki S."/>
            <person name="Kawachi M."/>
        </authorList>
    </citation>
    <scope>NUCLEOTIDE SEQUENCE</scope>
    <source>
        <strain evidence="2">NIES 2893</strain>
    </source>
</reference>
<feature type="compositionally biased region" description="Acidic residues" evidence="1">
    <location>
        <begin position="187"/>
        <end position="196"/>
    </location>
</feature>
<evidence type="ECO:0000256" key="1">
    <source>
        <dbReference type="SAM" id="MobiDB-lite"/>
    </source>
</evidence>
<feature type="compositionally biased region" description="Acidic residues" evidence="1">
    <location>
        <begin position="169"/>
        <end position="179"/>
    </location>
</feature>
<evidence type="ECO:0000313" key="3">
    <source>
        <dbReference type="Proteomes" id="UP000660262"/>
    </source>
</evidence>